<evidence type="ECO:0000313" key="6">
    <source>
        <dbReference type="Proteomes" id="UP000549394"/>
    </source>
</evidence>
<gene>
    <name evidence="5" type="ORF">DGYR_LOCUS9390</name>
</gene>
<dbReference type="Proteomes" id="UP000549394">
    <property type="component" value="Unassembled WGS sequence"/>
</dbReference>
<keyword evidence="3" id="KW-0732">Signal</keyword>
<keyword evidence="2" id="KW-0472">Membrane</keyword>
<evidence type="ECO:0000256" key="3">
    <source>
        <dbReference type="SAM" id="SignalP"/>
    </source>
</evidence>
<proteinExistence type="predicted"/>
<feature type="transmembrane region" description="Helical" evidence="2">
    <location>
        <begin position="33"/>
        <end position="53"/>
    </location>
</feature>
<feature type="compositionally biased region" description="Basic and acidic residues" evidence="1">
    <location>
        <begin position="365"/>
        <end position="381"/>
    </location>
</feature>
<evidence type="ECO:0000256" key="2">
    <source>
        <dbReference type="SAM" id="Phobius"/>
    </source>
</evidence>
<evidence type="ECO:0000256" key="1">
    <source>
        <dbReference type="SAM" id="MobiDB-lite"/>
    </source>
</evidence>
<feature type="region of interest" description="Disordered" evidence="1">
    <location>
        <begin position="360"/>
        <end position="386"/>
    </location>
</feature>
<reference evidence="5 6" key="1">
    <citation type="submission" date="2020-08" db="EMBL/GenBank/DDBJ databases">
        <authorList>
            <person name="Hejnol A."/>
        </authorList>
    </citation>
    <scope>NUCLEOTIDE SEQUENCE [LARGE SCALE GENOMIC DNA]</scope>
</reference>
<evidence type="ECO:0000313" key="5">
    <source>
        <dbReference type="EMBL" id="CAD5121433.1"/>
    </source>
</evidence>
<dbReference type="CDD" id="cd00136">
    <property type="entry name" value="PDZ_canonical"/>
    <property type="match status" value="1"/>
</dbReference>
<dbReference type="SMART" id="SM00228">
    <property type="entry name" value="PDZ"/>
    <property type="match status" value="1"/>
</dbReference>
<organism evidence="5 6">
    <name type="scientific">Dimorphilus gyrociliatus</name>
    <dbReference type="NCBI Taxonomy" id="2664684"/>
    <lineage>
        <taxon>Eukaryota</taxon>
        <taxon>Metazoa</taxon>
        <taxon>Spiralia</taxon>
        <taxon>Lophotrochozoa</taxon>
        <taxon>Annelida</taxon>
        <taxon>Polychaeta</taxon>
        <taxon>Polychaeta incertae sedis</taxon>
        <taxon>Dinophilidae</taxon>
        <taxon>Dimorphilus</taxon>
    </lineage>
</organism>
<dbReference type="EMBL" id="CAJFCJ010000014">
    <property type="protein sequence ID" value="CAD5121433.1"/>
    <property type="molecule type" value="Genomic_DNA"/>
</dbReference>
<evidence type="ECO:0000259" key="4">
    <source>
        <dbReference type="PROSITE" id="PS50106"/>
    </source>
</evidence>
<dbReference type="InterPro" id="IPR001478">
    <property type="entry name" value="PDZ"/>
</dbReference>
<feature type="domain" description="PDZ" evidence="4">
    <location>
        <begin position="146"/>
        <end position="211"/>
    </location>
</feature>
<feature type="chain" id="PRO_5029791009" evidence="3">
    <location>
        <begin position="24"/>
        <end position="704"/>
    </location>
</feature>
<feature type="signal peptide" evidence="3">
    <location>
        <begin position="1"/>
        <end position="23"/>
    </location>
</feature>
<feature type="region of interest" description="Disordered" evidence="1">
    <location>
        <begin position="592"/>
        <end position="616"/>
    </location>
</feature>
<keyword evidence="2" id="KW-0812">Transmembrane</keyword>
<name>A0A7I8W0R7_9ANNE</name>
<dbReference type="InterPro" id="IPR036034">
    <property type="entry name" value="PDZ_sf"/>
</dbReference>
<accession>A0A7I8W0R7</accession>
<feature type="compositionally biased region" description="Polar residues" evidence="1">
    <location>
        <begin position="518"/>
        <end position="528"/>
    </location>
</feature>
<protein>
    <submittedName>
        <fullName evidence="5">DgyrCDS9945</fullName>
    </submittedName>
</protein>
<sequence length="704" mass="77471">MHGAGWGNFRLLLYSVLPLVVQAASCSGGIAAGIAIGCIAGTIILCALAFLAYRIIEKKRATKQVESKKGGKRKNLQSFDNPSYEQDEEGAVNLNGKVDKSKVKWEGKHTVQDDESTKLRKRSTSDKRVVFSKCYEDKVNKPTVFSVPLKSDDPWGLGFDIKGNMTKGVYISKLGNRGPAKESGKIQVGDKILSFTVSFENIVLEDALTIISYASTHPCDITLERESKSQAKENIEEDNGSEGEEAGGRFVKTPFNPLFRSQSVDNIHQIDKTNKSPTYSDATTRRVLSQKEIRKEDETDTVDTTFNFPDVKLDSSEMLSEVSSNFEQGRMKEESILVEKNVSIESTLLTEASVVVHNVNEVENDSDKKKNDKDGDEDKKSVSSSQCEYIAAEEQPVVPAFVQDHRIDIEEAPRSSESNDTVVEIHDGPTLAELMAKTLEETPEAIIVEEKKDMTDEARIVAEAEITAKIIEEEAIKEVIRIQENSEKIEFKHLSDADKLDIIKASYEPEDAKRMSALSPNAKSSTTVVMVDEQKRSRTSSSSSEEDRPSSTITPRTNEDDVIVADEKADILLRRKSGDNGTAVKAVVVKAVNSPDTDNDSLKEGEPIEESASPTIAPLSYKRYSAELDGKTTVIKDTNDNVTLQSPRPAQVSVGGMSYYVGLDPPQPPAGLFSIDDENESTSSLLKDLGLDKYVKNNKNDSEA</sequence>
<dbReference type="Gene3D" id="2.30.42.10">
    <property type="match status" value="1"/>
</dbReference>
<comment type="caution">
    <text evidence="5">The sequence shown here is derived from an EMBL/GenBank/DDBJ whole genome shotgun (WGS) entry which is preliminary data.</text>
</comment>
<dbReference type="OrthoDB" id="447516at2759"/>
<dbReference type="Pfam" id="PF00595">
    <property type="entry name" value="PDZ"/>
    <property type="match status" value="1"/>
</dbReference>
<dbReference type="PROSITE" id="PS50106">
    <property type="entry name" value="PDZ"/>
    <property type="match status" value="1"/>
</dbReference>
<dbReference type="SUPFAM" id="SSF50156">
    <property type="entry name" value="PDZ domain-like"/>
    <property type="match status" value="1"/>
</dbReference>
<feature type="compositionally biased region" description="Acidic residues" evidence="1">
    <location>
        <begin position="235"/>
        <end position="245"/>
    </location>
</feature>
<feature type="region of interest" description="Disordered" evidence="1">
    <location>
        <begin position="509"/>
        <end position="561"/>
    </location>
</feature>
<feature type="region of interest" description="Disordered" evidence="1">
    <location>
        <begin position="64"/>
        <end position="91"/>
    </location>
</feature>
<keyword evidence="2" id="KW-1133">Transmembrane helix</keyword>
<keyword evidence="6" id="KW-1185">Reference proteome</keyword>
<feature type="region of interest" description="Disordered" evidence="1">
    <location>
        <begin position="226"/>
        <end position="252"/>
    </location>
</feature>
<dbReference type="AlphaFoldDB" id="A0A7I8W0R7"/>